<evidence type="ECO:0000256" key="4">
    <source>
        <dbReference type="ARBA" id="ARBA00023136"/>
    </source>
</evidence>
<dbReference type="RefSeq" id="XP_029286386.1">
    <property type="nucleotide sequence ID" value="XM_029430526.1"/>
</dbReference>
<dbReference type="GO" id="GO:0005164">
    <property type="term" value="F:tumor necrosis factor receptor binding"/>
    <property type="evidence" value="ECO:0007669"/>
    <property type="project" value="InterPro"/>
</dbReference>
<sequence>MQIKNSCTLGLRETAQLQHPPLRCCIFLALSSIYEVGKMPFIKNHQSPLNGVFLVDGGEGSQHSAQPPNLVPCWSFPPAQERARSRRKSQGCMGVSPGLALIVLMLFLLVFAALAFEAYQIYNMQEELRGMRQVNPMTEFNAPEKQIGDEPVLHREDKENRPAAHVIGRIEKERFPKTLRWEAQTGRAFISGAVSYRFEDGALQVNESGLYHIYSRVELIYKDCSSTSSFTHSVFVRRGGRSEPLTLMEAHRAGFCSQQQQAHAWTTESYLGSVLQLQKSDRVLVNVSHPMYLSHSNYANFFGLYKI</sequence>
<proteinExistence type="inferred from homology"/>
<protein>
    <submittedName>
        <fullName evidence="8">Tumor necrosis factor ligand superfamily member 6 isoform X1</fullName>
    </submittedName>
</protein>
<dbReference type="PANTHER" id="PTHR11471:SF33">
    <property type="entry name" value="TUMOR NECROSIS FACTOR LIGAND SUPERFAMILY MEMBER 6"/>
    <property type="match status" value="1"/>
</dbReference>
<dbReference type="Proteomes" id="UP000504630">
    <property type="component" value="Chromosome 4"/>
</dbReference>
<dbReference type="AlphaFoldDB" id="A0A6J2PM23"/>
<evidence type="ECO:0000256" key="2">
    <source>
        <dbReference type="ARBA" id="ARBA00008670"/>
    </source>
</evidence>
<dbReference type="CTD" id="356"/>
<dbReference type="GO" id="GO:0043123">
    <property type="term" value="P:positive regulation of canonical NF-kappaB signal transduction"/>
    <property type="evidence" value="ECO:0007669"/>
    <property type="project" value="TreeGrafter"/>
</dbReference>
<dbReference type="Pfam" id="PF00229">
    <property type="entry name" value="TNF"/>
    <property type="match status" value="1"/>
</dbReference>
<dbReference type="InterPro" id="IPR006052">
    <property type="entry name" value="TNF_dom"/>
</dbReference>
<keyword evidence="5" id="KW-1133">Transmembrane helix</keyword>
<evidence type="ECO:0000256" key="5">
    <source>
        <dbReference type="SAM" id="Phobius"/>
    </source>
</evidence>
<gene>
    <name evidence="8" type="primary">faslg</name>
</gene>
<dbReference type="CDD" id="cd00184">
    <property type="entry name" value="TNF"/>
    <property type="match status" value="1"/>
</dbReference>
<dbReference type="Gene3D" id="2.60.120.40">
    <property type="match status" value="1"/>
</dbReference>
<accession>A0A6J2PM23</accession>
<keyword evidence="4 5" id="KW-0472">Membrane</keyword>
<dbReference type="GO" id="GO:0005125">
    <property type="term" value="F:cytokine activity"/>
    <property type="evidence" value="ECO:0007669"/>
    <property type="project" value="UniProtKB-KW"/>
</dbReference>
<organism evidence="7 8">
    <name type="scientific">Cottoperca gobio</name>
    <name type="common">Frogmouth</name>
    <name type="synonym">Aphritis gobio</name>
    <dbReference type="NCBI Taxonomy" id="56716"/>
    <lineage>
        <taxon>Eukaryota</taxon>
        <taxon>Metazoa</taxon>
        <taxon>Chordata</taxon>
        <taxon>Craniata</taxon>
        <taxon>Vertebrata</taxon>
        <taxon>Euteleostomi</taxon>
        <taxon>Actinopterygii</taxon>
        <taxon>Neopterygii</taxon>
        <taxon>Teleostei</taxon>
        <taxon>Neoteleostei</taxon>
        <taxon>Acanthomorphata</taxon>
        <taxon>Eupercaria</taxon>
        <taxon>Perciformes</taxon>
        <taxon>Notothenioidei</taxon>
        <taxon>Bovichtidae</taxon>
        <taxon>Cottoperca</taxon>
    </lineage>
</organism>
<dbReference type="OrthoDB" id="5983780at2759"/>
<dbReference type="GO" id="GO:0005615">
    <property type="term" value="C:extracellular space"/>
    <property type="evidence" value="ECO:0007669"/>
    <property type="project" value="UniProtKB-KW"/>
</dbReference>
<keyword evidence="7" id="KW-1185">Reference proteome</keyword>
<dbReference type="FunCoup" id="A0A6J2PM23">
    <property type="interactions" value="1010"/>
</dbReference>
<evidence type="ECO:0000313" key="7">
    <source>
        <dbReference type="Proteomes" id="UP000504630"/>
    </source>
</evidence>
<dbReference type="PROSITE" id="PS50049">
    <property type="entry name" value="THD_2"/>
    <property type="match status" value="1"/>
</dbReference>
<dbReference type="GO" id="GO:0016020">
    <property type="term" value="C:membrane"/>
    <property type="evidence" value="ECO:0007669"/>
    <property type="project" value="UniProtKB-SubCell"/>
</dbReference>
<dbReference type="SUPFAM" id="SSF49842">
    <property type="entry name" value="TNF-like"/>
    <property type="match status" value="1"/>
</dbReference>
<dbReference type="PANTHER" id="PTHR11471">
    <property type="entry name" value="TUMOR NECROSIS FACTOR FAMILY MEMBER"/>
    <property type="match status" value="1"/>
</dbReference>
<evidence type="ECO:0000256" key="3">
    <source>
        <dbReference type="ARBA" id="ARBA00022514"/>
    </source>
</evidence>
<feature type="transmembrane region" description="Helical" evidence="5">
    <location>
        <begin position="92"/>
        <end position="116"/>
    </location>
</feature>
<dbReference type="GO" id="GO:0030903">
    <property type="term" value="P:notochord development"/>
    <property type="evidence" value="ECO:0007669"/>
    <property type="project" value="Ensembl"/>
</dbReference>
<dbReference type="GeneID" id="115007592"/>
<name>A0A6J2PM23_COTGO</name>
<dbReference type="KEGG" id="cgob:115007592"/>
<evidence type="ECO:0000259" key="6">
    <source>
        <dbReference type="PROSITE" id="PS50049"/>
    </source>
</evidence>
<evidence type="ECO:0000313" key="8">
    <source>
        <dbReference type="RefSeq" id="XP_029286386.1"/>
    </source>
</evidence>
<comment type="similarity">
    <text evidence="2">Belongs to the tumor necrosis factor family.</text>
</comment>
<reference evidence="8" key="1">
    <citation type="submission" date="2025-08" db="UniProtKB">
        <authorList>
            <consortium name="RefSeq"/>
        </authorList>
    </citation>
    <scope>IDENTIFICATION</scope>
</reference>
<dbReference type="GO" id="GO:0006955">
    <property type="term" value="P:immune response"/>
    <property type="evidence" value="ECO:0007669"/>
    <property type="project" value="InterPro"/>
</dbReference>
<keyword evidence="3" id="KW-0202">Cytokine</keyword>
<dbReference type="InterPro" id="IPR008983">
    <property type="entry name" value="Tumour_necrosis_fac-like_dom"/>
</dbReference>
<comment type="subcellular location">
    <subcellularLocation>
        <location evidence="1">Membrane</location>
    </subcellularLocation>
</comment>
<dbReference type="InParanoid" id="A0A6J2PM23"/>
<feature type="domain" description="THD" evidence="6">
    <location>
        <begin position="162"/>
        <end position="307"/>
    </location>
</feature>
<evidence type="ECO:0000256" key="1">
    <source>
        <dbReference type="ARBA" id="ARBA00004370"/>
    </source>
</evidence>
<dbReference type="SMART" id="SM00207">
    <property type="entry name" value="TNF"/>
    <property type="match status" value="1"/>
</dbReference>
<dbReference type="GO" id="GO:0008625">
    <property type="term" value="P:extrinsic apoptotic signaling pathway via death domain receptors"/>
    <property type="evidence" value="ECO:0007669"/>
    <property type="project" value="TreeGrafter"/>
</dbReference>
<keyword evidence="5" id="KW-0812">Transmembrane</keyword>